<dbReference type="InterPro" id="IPR009003">
    <property type="entry name" value="Peptidase_S1_PA"/>
</dbReference>
<feature type="compositionally biased region" description="Low complexity" evidence="5">
    <location>
        <begin position="309"/>
        <end position="320"/>
    </location>
</feature>
<feature type="domain" description="Peptidase S1" evidence="6">
    <location>
        <begin position="51"/>
        <end position="288"/>
    </location>
</feature>
<dbReference type="PROSITE" id="PS50240">
    <property type="entry name" value="TRYPSIN_DOM"/>
    <property type="match status" value="1"/>
</dbReference>
<dbReference type="Proteomes" id="UP000001449">
    <property type="component" value="Chromosome 18"/>
</dbReference>
<keyword evidence="8" id="KW-1185">Reference proteome</keyword>
<accession>B5YM65</accession>
<dbReference type="STRING" id="35128.B5YM65"/>
<dbReference type="OMA" id="SSAYEWI"/>
<dbReference type="AlphaFoldDB" id="B5YM65"/>
<keyword evidence="4" id="KW-0720">Serine protease</keyword>
<dbReference type="InterPro" id="IPR033116">
    <property type="entry name" value="TRYPSIN_SER"/>
</dbReference>
<evidence type="ECO:0000256" key="4">
    <source>
        <dbReference type="RuleBase" id="RU363034"/>
    </source>
</evidence>
<evidence type="ECO:0000259" key="6">
    <source>
        <dbReference type="PROSITE" id="PS50240"/>
    </source>
</evidence>
<dbReference type="Gene3D" id="2.40.10.10">
    <property type="entry name" value="Trypsin-like serine proteases"/>
    <property type="match status" value="1"/>
</dbReference>
<reference evidence="7 8" key="1">
    <citation type="journal article" date="2004" name="Science">
        <title>The genome of the diatom Thalassiosira pseudonana: ecology, evolution, and metabolism.</title>
        <authorList>
            <person name="Armbrust E.V."/>
            <person name="Berges J.A."/>
            <person name="Bowler C."/>
            <person name="Green B.R."/>
            <person name="Martinez D."/>
            <person name="Putnam N.H."/>
            <person name="Zhou S."/>
            <person name="Allen A.E."/>
            <person name="Apt K.E."/>
            <person name="Bechner M."/>
            <person name="Brzezinski M.A."/>
            <person name="Chaal B.K."/>
            <person name="Chiovitti A."/>
            <person name="Davis A.K."/>
            <person name="Demarest M.S."/>
            <person name="Detter J.C."/>
            <person name="Glavina T."/>
            <person name="Goodstein D."/>
            <person name="Hadi M.Z."/>
            <person name="Hellsten U."/>
            <person name="Hildebrand M."/>
            <person name="Jenkins B.D."/>
            <person name="Jurka J."/>
            <person name="Kapitonov V.V."/>
            <person name="Kroger N."/>
            <person name="Lau W.W."/>
            <person name="Lane T.W."/>
            <person name="Larimer F.W."/>
            <person name="Lippmeier J.C."/>
            <person name="Lucas S."/>
            <person name="Medina M."/>
            <person name="Montsant A."/>
            <person name="Obornik M."/>
            <person name="Parker M.S."/>
            <person name="Palenik B."/>
            <person name="Pazour G.J."/>
            <person name="Richardson P.M."/>
            <person name="Rynearson T.A."/>
            <person name="Saito M.A."/>
            <person name="Schwartz D.C."/>
            <person name="Thamatrakoln K."/>
            <person name="Valentin K."/>
            <person name="Vardi A."/>
            <person name="Wilkerson F.P."/>
            <person name="Rokhsar D.S."/>
        </authorList>
    </citation>
    <scope>NUCLEOTIDE SEQUENCE [LARGE SCALE GENOMIC DNA]</scope>
    <source>
        <strain evidence="7 8">CCMP1335</strain>
    </source>
</reference>
<dbReference type="PROSITE" id="PS00134">
    <property type="entry name" value="TRYPSIN_HIS"/>
    <property type="match status" value="1"/>
</dbReference>
<dbReference type="PANTHER" id="PTHR24276:SF91">
    <property type="entry name" value="AT26814P-RELATED"/>
    <property type="match status" value="1"/>
</dbReference>
<dbReference type="RefSeq" id="XP_002295479.1">
    <property type="nucleotide sequence ID" value="XM_002295443.1"/>
</dbReference>
<keyword evidence="3" id="KW-1015">Disulfide bond</keyword>
<dbReference type="FunFam" id="2.40.10.10:FF:000178">
    <property type="entry name" value="Trypsin-like serine protease"/>
    <property type="match status" value="1"/>
</dbReference>
<evidence type="ECO:0000256" key="1">
    <source>
        <dbReference type="ARBA" id="ARBA00007664"/>
    </source>
</evidence>
<dbReference type="InterPro" id="IPR043504">
    <property type="entry name" value="Peptidase_S1_PA_chymotrypsin"/>
</dbReference>
<dbReference type="GeneID" id="7444829"/>
<dbReference type="InterPro" id="IPR001314">
    <property type="entry name" value="Peptidase_S1A"/>
</dbReference>
<organism evidence="7 8">
    <name type="scientific">Thalassiosira pseudonana</name>
    <name type="common">Marine diatom</name>
    <name type="synonym">Cyclotella nana</name>
    <dbReference type="NCBI Taxonomy" id="35128"/>
    <lineage>
        <taxon>Eukaryota</taxon>
        <taxon>Sar</taxon>
        <taxon>Stramenopiles</taxon>
        <taxon>Ochrophyta</taxon>
        <taxon>Bacillariophyta</taxon>
        <taxon>Coscinodiscophyceae</taxon>
        <taxon>Thalassiosirophycidae</taxon>
        <taxon>Thalassiosirales</taxon>
        <taxon>Thalassiosiraceae</taxon>
        <taxon>Thalassiosira</taxon>
    </lineage>
</organism>
<keyword evidence="2" id="KW-0843">Virulence</keyword>
<dbReference type="SUPFAM" id="SSF50494">
    <property type="entry name" value="Trypsin-like serine proteases"/>
    <property type="match status" value="1"/>
</dbReference>
<gene>
    <name evidence="7" type="ORF">THAPS_42804</name>
</gene>
<dbReference type="SMART" id="SM00020">
    <property type="entry name" value="Tryp_SPc"/>
    <property type="match status" value="1"/>
</dbReference>
<dbReference type="PROSITE" id="PS00135">
    <property type="entry name" value="TRYPSIN_SER"/>
    <property type="match status" value="1"/>
</dbReference>
<dbReference type="CDD" id="cd00190">
    <property type="entry name" value="Tryp_SPc"/>
    <property type="match status" value="1"/>
</dbReference>
<dbReference type="PRINTS" id="PR00722">
    <property type="entry name" value="CHYMOTRYPSIN"/>
</dbReference>
<name>B5YM65_THAPS</name>
<evidence type="ECO:0000256" key="3">
    <source>
        <dbReference type="ARBA" id="ARBA00023157"/>
    </source>
</evidence>
<evidence type="ECO:0000313" key="7">
    <source>
        <dbReference type="EMBL" id="ACI64196.1"/>
    </source>
</evidence>
<dbReference type="GO" id="GO:0004252">
    <property type="term" value="F:serine-type endopeptidase activity"/>
    <property type="evidence" value="ECO:0000318"/>
    <property type="project" value="GO_Central"/>
</dbReference>
<dbReference type="EMBL" id="CP001159">
    <property type="protein sequence ID" value="ACI64196.1"/>
    <property type="molecule type" value="Genomic_DNA"/>
</dbReference>
<evidence type="ECO:0000313" key="8">
    <source>
        <dbReference type="Proteomes" id="UP000001449"/>
    </source>
</evidence>
<proteinExistence type="inferred from homology"/>
<dbReference type="GO" id="GO:0006508">
    <property type="term" value="P:proteolysis"/>
    <property type="evidence" value="ECO:0007669"/>
    <property type="project" value="UniProtKB-KW"/>
</dbReference>
<keyword evidence="4" id="KW-0378">Hydrolase</keyword>
<dbReference type="InterPro" id="IPR001254">
    <property type="entry name" value="Trypsin_dom"/>
</dbReference>
<dbReference type="InterPro" id="IPR050430">
    <property type="entry name" value="Peptidase_S1"/>
</dbReference>
<dbReference type="Pfam" id="PF00089">
    <property type="entry name" value="Trypsin"/>
    <property type="match status" value="1"/>
</dbReference>
<dbReference type="PaxDb" id="35128-Thaps42804"/>
<dbReference type="eggNOG" id="KOG3627">
    <property type="taxonomic scope" value="Eukaryota"/>
</dbReference>
<dbReference type="InterPro" id="IPR018114">
    <property type="entry name" value="TRYPSIN_HIS"/>
</dbReference>
<keyword evidence="4" id="KW-0645">Protease</keyword>
<evidence type="ECO:0000256" key="2">
    <source>
        <dbReference type="ARBA" id="ARBA00023026"/>
    </source>
</evidence>
<dbReference type="KEGG" id="tps:THAPS_42804"/>
<sequence length="518" mass="55409">MKLQTTFIASILASSSSITSFTYAQSIRGSSSTDKAVNTQRDLYPSKDSRIIGGSEASSGRYSYTVSIQDNLGHFCGGSLIAKDVVLTAAHCQGGPYKVVIGRHDLGESSGDVIDMKRELPHPKYNDRTTDNDFNLVFLDRPTTANVEMVTLNSQSSLPGVGDEVTVVGWGDTVAADDVQRLSDKLMEVEVNVISNQECDASEGEIGGWYDTYKNQITKNMLCANDKNQDSCQGDSGGPLVIKGNGASGEGDVQVGVVSWGIGCASQHFPGVYARVDTAYDWIREEVCKGSGYAPASFACSGSVQVDGSSGNNNNNNNNGSGSGSGSGNGKPDKPNKPNKPMAEGFVNNGSNINSSSSSSSIASSSNGNWNTLYTENFLNGFGIFRKGGSDAKHYIFLKKRDGVARIQGGNGMQSSIYSDALDMGKSYSKLRVVFSFFALGMEDNDSFCLDSSTDGGNTWSEEQCWESNDIRNKVWNDDEAVEFGVSNASSVSIRFRCNGSDRKDDVLISYVEIQGLP</sequence>
<comment type="similarity">
    <text evidence="1">Belongs to the peptidase S1 family.</text>
</comment>
<dbReference type="InParanoid" id="B5YM65"/>
<dbReference type="PANTHER" id="PTHR24276">
    <property type="entry name" value="POLYSERASE-RELATED"/>
    <property type="match status" value="1"/>
</dbReference>
<protein>
    <recommendedName>
        <fullName evidence="6">Peptidase S1 domain-containing protein</fullName>
    </recommendedName>
</protein>
<evidence type="ECO:0000256" key="5">
    <source>
        <dbReference type="SAM" id="MobiDB-lite"/>
    </source>
</evidence>
<feature type="region of interest" description="Disordered" evidence="5">
    <location>
        <begin position="309"/>
        <end position="350"/>
    </location>
</feature>
<reference evidence="7 8" key="2">
    <citation type="journal article" date="2008" name="Nature">
        <title>The Phaeodactylum genome reveals the evolutionary history of diatom genomes.</title>
        <authorList>
            <person name="Bowler C."/>
            <person name="Allen A.E."/>
            <person name="Badger J.H."/>
            <person name="Grimwood J."/>
            <person name="Jabbari K."/>
            <person name="Kuo A."/>
            <person name="Maheswari U."/>
            <person name="Martens C."/>
            <person name="Maumus F."/>
            <person name="Otillar R.P."/>
            <person name="Rayko E."/>
            <person name="Salamov A."/>
            <person name="Vandepoele K."/>
            <person name="Beszteri B."/>
            <person name="Gruber A."/>
            <person name="Heijde M."/>
            <person name="Katinka M."/>
            <person name="Mock T."/>
            <person name="Valentin K."/>
            <person name="Verret F."/>
            <person name="Berges J.A."/>
            <person name="Brownlee C."/>
            <person name="Cadoret J.P."/>
            <person name="Chiovitti A."/>
            <person name="Choi C.J."/>
            <person name="Coesel S."/>
            <person name="De Martino A."/>
            <person name="Detter J.C."/>
            <person name="Durkin C."/>
            <person name="Falciatore A."/>
            <person name="Fournet J."/>
            <person name="Haruta M."/>
            <person name="Huysman M.J."/>
            <person name="Jenkins B.D."/>
            <person name="Jiroutova K."/>
            <person name="Jorgensen R.E."/>
            <person name="Joubert Y."/>
            <person name="Kaplan A."/>
            <person name="Kroger N."/>
            <person name="Kroth P.G."/>
            <person name="La Roche J."/>
            <person name="Lindquist E."/>
            <person name="Lommer M."/>
            <person name="Martin-Jezequel V."/>
            <person name="Lopez P.J."/>
            <person name="Lucas S."/>
            <person name="Mangogna M."/>
            <person name="McGinnis K."/>
            <person name="Medlin L.K."/>
            <person name="Montsant A."/>
            <person name="Oudot-Le Secq M.P."/>
            <person name="Napoli C."/>
            <person name="Obornik M."/>
            <person name="Parker M.S."/>
            <person name="Petit J.L."/>
            <person name="Porcel B.M."/>
            <person name="Poulsen N."/>
            <person name="Robison M."/>
            <person name="Rychlewski L."/>
            <person name="Rynearson T.A."/>
            <person name="Schmutz J."/>
            <person name="Shapiro H."/>
            <person name="Siaut M."/>
            <person name="Stanley M."/>
            <person name="Sussman M.R."/>
            <person name="Taylor A.R."/>
            <person name="Vardi A."/>
            <person name="von Dassow P."/>
            <person name="Vyverman W."/>
            <person name="Willis A."/>
            <person name="Wyrwicz L.S."/>
            <person name="Rokhsar D.S."/>
            <person name="Weissenbach J."/>
            <person name="Armbrust E.V."/>
            <person name="Green B.R."/>
            <person name="Van de Peer Y."/>
            <person name="Grigoriev I.V."/>
        </authorList>
    </citation>
    <scope>NUCLEOTIDE SEQUENCE [LARGE SCALE GENOMIC DNA]</scope>
    <source>
        <strain evidence="7 8">CCMP1335</strain>
    </source>
</reference>
<dbReference type="HOGENOM" id="CLU_520262_0_0_1"/>